<comment type="catalytic activity">
    <reaction evidence="9 10">
        <text>(R)-pantoate + NADP(+) = 2-dehydropantoate + NADPH + H(+)</text>
        <dbReference type="Rhea" id="RHEA:16233"/>
        <dbReference type="ChEBI" id="CHEBI:11561"/>
        <dbReference type="ChEBI" id="CHEBI:15378"/>
        <dbReference type="ChEBI" id="CHEBI:15980"/>
        <dbReference type="ChEBI" id="CHEBI:57783"/>
        <dbReference type="ChEBI" id="CHEBI:58349"/>
        <dbReference type="EC" id="1.1.1.169"/>
    </reaction>
</comment>
<dbReference type="NCBIfam" id="NF004311">
    <property type="entry name" value="PRK05708.1"/>
    <property type="match status" value="1"/>
</dbReference>
<dbReference type="SUPFAM" id="SSF48179">
    <property type="entry name" value="6-phosphogluconate dehydrogenase C-terminal domain-like"/>
    <property type="match status" value="1"/>
</dbReference>
<reference evidence="13 14" key="1">
    <citation type="submission" date="2014-09" db="EMBL/GenBank/DDBJ databases">
        <authorList>
            <person name="Chan K.-G."/>
        </authorList>
    </citation>
    <scope>NUCLEOTIDE SEQUENCE [LARGE SCALE GENOMIC DNA]</scope>
    <source>
        <strain evidence="13 14">ND07</strain>
    </source>
</reference>
<evidence type="ECO:0000256" key="1">
    <source>
        <dbReference type="ARBA" id="ARBA00004994"/>
    </source>
</evidence>
<keyword evidence="14" id="KW-1185">Reference proteome</keyword>
<keyword evidence="5 10" id="KW-0566">Pantothenate biosynthesis</keyword>
<dbReference type="SUPFAM" id="SSF51735">
    <property type="entry name" value="NAD(P)-binding Rossmann-fold domains"/>
    <property type="match status" value="1"/>
</dbReference>
<dbReference type="PANTHER" id="PTHR43765">
    <property type="entry name" value="2-DEHYDROPANTOATE 2-REDUCTASE-RELATED"/>
    <property type="match status" value="1"/>
</dbReference>
<comment type="similarity">
    <text evidence="2 10">Belongs to the ketopantoate reductase family.</text>
</comment>
<dbReference type="EC" id="1.1.1.169" evidence="3 10"/>
<dbReference type="InterPro" id="IPR008927">
    <property type="entry name" value="6-PGluconate_DH-like_C_sf"/>
</dbReference>
<dbReference type="GO" id="GO:0005737">
    <property type="term" value="C:cytoplasm"/>
    <property type="evidence" value="ECO:0007669"/>
    <property type="project" value="TreeGrafter"/>
</dbReference>
<dbReference type="Pfam" id="PF08546">
    <property type="entry name" value="ApbA_C"/>
    <property type="match status" value="1"/>
</dbReference>
<evidence type="ECO:0000259" key="12">
    <source>
        <dbReference type="Pfam" id="PF08546"/>
    </source>
</evidence>
<dbReference type="InterPro" id="IPR003710">
    <property type="entry name" value="ApbA"/>
</dbReference>
<protein>
    <recommendedName>
        <fullName evidence="4 10">2-dehydropantoate 2-reductase</fullName>
        <ecNumber evidence="3 10">1.1.1.169</ecNumber>
    </recommendedName>
    <alternativeName>
        <fullName evidence="8 10">Ketopantoate reductase</fullName>
    </alternativeName>
</protein>
<dbReference type="UniPathway" id="UPA00028">
    <property type="reaction ID" value="UER00004"/>
</dbReference>
<comment type="pathway">
    <text evidence="1 10">Cofactor biosynthesis; (R)-pantothenate biosynthesis; (R)-pantoate from 3-methyl-2-oxobutanoate: step 2/2.</text>
</comment>
<dbReference type="eggNOG" id="COG1893">
    <property type="taxonomic scope" value="Bacteria"/>
</dbReference>
<dbReference type="KEGG" id="psw:LK03_10165"/>
<dbReference type="InterPro" id="IPR036291">
    <property type="entry name" value="NAD(P)-bd_dom_sf"/>
</dbReference>
<evidence type="ECO:0000256" key="2">
    <source>
        <dbReference type="ARBA" id="ARBA00007870"/>
    </source>
</evidence>
<evidence type="ECO:0000256" key="10">
    <source>
        <dbReference type="RuleBase" id="RU362068"/>
    </source>
</evidence>
<accession>A0A089WR56</accession>
<evidence type="ECO:0000256" key="9">
    <source>
        <dbReference type="ARBA" id="ARBA00048793"/>
    </source>
</evidence>
<evidence type="ECO:0000256" key="4">
    <source>
        <dbReference type="ARBA" id="ARBA00019465"/>
    </source>
</evidence>
<organism evidence="13 14">
    <name type="scientific">Pseudomonas cremoricolorata</name>
    <dbReference type="NCBI Taxonomy" id="157783"/>
    <lineage>
        <taxon>Bacteria</taxon>
        <taxon>Pseudomonadati</taxon>
        <taxon>Pseudomonadota</taxon>
        <taxon>Gammaproteobacteria</taxon>
        <taxon>Pseudomonadales</taxon>
        <taxon>Pseudomonadaceae</taxon>
        <taxon>Pseudomonas</taxon>
    </lineage>
</organism>
<name>A0A089WR56_9PSED</name>
<dbReference type="OrthoDB" id="6530772at2"/>
<dbReference type="InterPro" id="IPR050838">
    <property type="entry name" value="Ketopantoate_reductase"/>
</dbReference>
<proteinExistence type="inferred from homology"/>
<keyword evidence="6 10" id="KW-0521">NADP</keyword>
<dbReference type="Pfam" id="PF02558">
    <property type="entry name" value="ApbA"/>
    <property type="match status" value="1"/>
</dbReference>
<dbReference type="GO" id="GO:0050661">
    <property type="term" value="F:NADP binding"/>
    <property type="evidence" value="ECO:0007669"/>
    <property type="project" value="TreeGrafter"/>
</dbReference>
<comment type="function">
    <text evidence="10">Catalyzes the NADPH-dependent reduction of ketopantoate into pantoic acid.</text>
</comment>
<evidence type="ECO:0000256" key="3">
    <source>
        <dbReference type="ARBA" id="ARBA00013014"/>
    </source>
</evidence>
<sequence length="305" mass="32844">MSSTWHILGAGSLGTLWACRLARAGKAVRLILRDEQALARYQAAGGLTLEEHGKRHHYAVPADTAQTAGPVHRLLVACKAYDAAPAVAALAPRLAADAELLLLQNGLGSQDEVAEQVPTARCIFVSSTEGAFRQAPFDVRFAGHGHNWLGDPRHPEPPPWLDELSDAGIPAQWSVDILTRLWRKLALNCAINPLTVLHDCANGGLLARLAEVDALCKELALLLQRCGQPAAADDLVGEVQRVILATAANYSSMYQDVHAARRTEVHYLLGHACRAATRHGLALPGLEQLHQRLVDTLQARGLPSV</sequence>
<dbReference type="PANTHER" id="PTHR43765:SF2">
    <property type="entry name" value="2-DEHYDROPANTOATE 2-REDUCTASE"/>
    <property type="match status" value="1"/>
</dbReference>
<feature type="domain" description="Ketopantoate reductase N-terminal" evidence="11">
    <location>
        <begin position="5"/>
        <end position="152"/>
    </location>
</feature>
<evidence type="ECO:0000256" key="5">
    <source>
        <dbReference type="ARBA" id="ARBA00022655"/>
    </source>
</evidence>
<dbReference type="GO" id="GO:0008677">
    <property type="term" value="F:2-dehydropantoate 2-reductase activity"/>
    <property type="evidence" value="ECO:0007669"/>
    <property type="project" value="UniProtKB-EC"/>
</dbReference>
<dbReference type="STRING" id="157783.LK03_10165"/>
<dbReference type="EMBL" id="CP009455">
    <property type="protein sequence ID" value="AIR89629.1"/>
    <property type="molecule type" value="Genomic_DNA"/>
</dbReference>
<dbReference type="Gene3D" id="1.10.1040.10">
    <property type="entry name" value="N-(1-d-carboxylethyl)-l-norvaline Dehydrogenase, domain 2"/>
    <property type="match status" value="1"/>
</dbReference>
<evidence type="ECO:0000256" key="8">
    <source>
        <dbReference type="ARBA" id="ARBA00032024"/>
    </source>
</evidence>
<evidence type="ECO:0000313" key="13">
    <source>
        <dbReference type="EMBL" id="AIR89629.1"/>
    </source>
</evidence>
<dbReference type="Proteomes" id="UP000029493">
    <property type="component" value="Chromosome"/>
</dbReference>
<dbReference type="InterPro" id="IPR013328">
    <property type="entry name" value="6PGD_dom2"/>
</dbReference>
<dbReference type="RefSeq" id="WP_038412204.1">
    <property type="nucleotide sequence ID" value="NZ_CP009455.1"/>
</dbReference>
<evidence type="ECO:0000313" key="14">
    <source>
        <dbReference type="Proteomes" id="UP000029493"/>
    </source>
</evidence>
<keyword evidence="7 10" id="KW-0560">Oxidoreductase</keyword>
<dbReference type="Gene3D" id="3.40.50.720">
    <property type="entry name" value="NAD(P)-binding Rossmann-like Domain"/>
    <property type="match status" value="1"/>
</dbReference>
<dbReference type="InterPro" id="IPR013752">
    <property type="entry name" value="KPA_reductase"/>
</dbReference>
<dbReference type="GO" id="GO:0015940">
    <property type="term" value="P:pantothenate biosynthetic process"/>
    <property type="evidence" value="ECO:0007669"/>
    <property type="project" value="UniProtKB-UniPathway"/>
</dbReference>
<evidence type="ECO:0000256" key="6">
    <source>
        <dbReference type="ARBA" id="ARBA00022857"/>
    </source>
</evidence>
<dbReference type="AlphaFoldDB" id="A0A089WR56"/>
<evidence type="ECO:0000256" key="7">
    <source>
        <dbReference type="ARBA" id="ARBA00023002"/>
    </source>
</evidence>
<feature type="domain" description="Ketopantoate reductase C-terminal" evidence="12">
    <location>
        <begin position="176"/>
        <end position="292"/>
    </location>
</feature>
<dbReference type="InterPro" id="IPR013332">
    <property type="entry name" value="KPR_N"/>
</dbReference>
<evidence type="ECO:0000259" key="11">
    <source>
        <dbReference type="Pfam" id="PF02558"/>
    </source>
</evidence>
<gene>
    <name evidence="13" type="ORF">LK03_10165</name>
</gene>
<dbReference type="NCBIfam" id="TIGR00745">
    <property type="entry name" value="apbA_panE"/>
    <property type="match status" value="1"/>
</dbReference>